<evidence type="ECO:0000313" key="1">
    <source>
        <dbReference type="EMBL" id="NVO55095.1"/>
    </source>
</evidence>
<name>A0ABX2PLV6_9RHOB</name>
<comment type="caution">
    <text evidence="1">The sequence shown here is derived from an EMBL/GenBank/DDBJ whole genome shotgun (WGS) entry which is preliminary data.</text>
</comment>
<organism evidence="1 2">
    <name type="scientific">Ruegeria haliotis</name>
    <dbReference type="NCBI Taxonomy" id="2747601"/>
    <lineage>
        <taxon>Bacteria</taxon>
        <taxon>Pseudomonadati</taxon>
        <taxon>Pseudomonadota</taxon>
        <taxon>Alphaproteobacteria</taxon>
        <taxon>Rhodobacterales</taxon>
        <taxon>Roseobacteraceae</taxon>
        <taxon>Ruegeria</taxon>
    </lineage>
</organism>
<dbReference type="Gene3D" id="3.30.2000.30">
    <property type="match status" value="1"/>
</dbReference>
<evidence type="ECO:0000313" key="2">
    <source>
        <dbReference type="Proteomes" id="UP000630805"/>
    </source>
</evidence>
<sequence length="138" mass="15227">MIAPDIEFQTQIRSALLASSAVTDLVPVDHIRAGSTRPDKLPCVILANPDTANLGRSGEWHLTRVWLDLHVWAIEDGADMARQIGGAVAHALWDAPDLIENDIDAYGRPSFKYMRDPDPDKTYCHGVATVSGVVRWRP</sequence>
<dbReference type="EMBL" id="JABXWT010000001">
    <property type="protein sequence ID" value="NVO55095.1"/>
    <property type="molecule type" value="Genomic_DNA"/>
</dbReference>
<dbReference type="Proteomes" id="UP000630805">
    <property type="component" value="Unassembled WGS sequence"/>
</dbReference>
<dbReference type="InterPro" id="IPR053745">
    <property type="entry name" value="Viral_Tail_Comp_sf"/>
</dbReference>
<protein>
    <submittedName>
        <fullName evidence="1">DUF3168 domain-containing protein</fullName>
    </submittedName>
</protein>
<keyword evidence="2" id="KW-1185">Reference proteome</keyword>
<gene>
    <name evidence="1" type="ORF">HW561_04730</name>
</gene>
<accession>A0ABX2PLV6</accession>
<reference evidence="1 2" key="1">
    <citation type="submission" date="2020-06" db="EMBL/GenBank/DDBJ databases">
        <authorList>
            <person name="Cao W.R."/>
        </authorList>
    </citation>
    <scope>NUCLEOTIDE SEQUENCE [LARGE SCALE GENOMIC DNA]</scope>
    <source>
        <strain evidence="1 2">B1Z28</strain>
    </source>
</reference>
<dbReference type="RefSeq" id="WP_176862133.1">
    <property type="nucleotide sequence ID" value="NZ_JABXWT010000001.1"/>
</dbReference>
<dbReference type="Pfam" id="PF11367">
    <property type="entry name" value="Tail_completion_gp17"/>
    <property type="match status" value="1"/>
</dbReference>
<proteinExistence type="predicted"/>
<dbReference type="InterPro" id="IPR021508">
    <property type="entry name" value="Gp17-like"/>
</dbReference>